<dbReference type="EMBL" id="JBBPCC010000026">
    <property type="protein sequence ID" value="MEK8132157.1"/>
    <property type="molecule type" value="Genomic_DNA"/>
</dbReference>
<keyword evidence="2" id="KW-1185">Reference proteome</keyword>
<protein>
    <submittedName>
        <fullName evidence="1">SEC-C domain-containing protein</fullName>
    </submittedName>
</protein>
<gene>
    <name evidence="1" type="ORF">WMW72_30090</name>
</gene>
<name>A0ABU9DTF1_9BACL</name>
<comment type="caution">
    <text evidence="1">The sequence shown here is derived from an EMBL/GenBank/DDBJ whole genome shotgun (WGS) entry which is preliminary data.</text>
</comment>
<organism evidence="1 2">
    <name type="scientific">Paenibacillus filicis</name>
    <dbReference type="NCBI Taxonomy" id="669464"/>
    <lineage>
        <taxon>Bacteria</taxon>
        <taxon>Bacillati</taxon>
        <taxon>Bacillota</taxon>
        <taxon>Bacilli</taxon>
        <taxon>Bacillales</taxon>
        <taxon>Paenibacillaceae</taxon>
        <taxon>Paenibacillus</taxon>
    </lineage>
</organism>
<evidence type="ECO:0000313" key="2">
    <source>
        <dbReference type="Proteomes" id="UP001469365"/>
    </source>
</evidence>
<proteinExistence type="predicted"/>
<accession>A0ABU9DTF1</accession>
<dbReference type="Gene3D" id="3.10.450.50">
    <property type="match status" value="1"/>
</dbReference>
<dbReference type="RefSeq" id="WP_341419278.1">
    <property type="nucleotide sequence ID" value="NZ_JBBPCC010000026.1"/>
</dbReference>
<dbReference type="InterPro" id="IPR004027">
    <property type="entry name" value="SEC_C_motif"/>
</dbReference>
<sequence>MSLYGRNEPCPCGSGKKYKKCCMSKEQNMSDTPITNLREAAQKVIVTNPAVPTHDSAKGIRELCLAQLEQVSIYLRRQHKKDSVIETICNDLVELADDPENKFISVWKDIFEMKGLSDQQIALQVPGLRELVRTGEKLSSQERILLKQLMESNLDEYLMLSDVETMDYGAMLVLTELCYSIIKAGVPENKKIDSVTVYVGSGHRLDSWNLTYEPKLLVLNEASAETEHYIHMEWIPLDEFEHEYESFVHKLHGLSEESKKALATVLYQEKKMESAPQDKVSYTGLVNYFTGLIEQEFRVLISQHNGESTIKRRMWKEICDYIKVNDIPYISDSMINVYERMMEIYPIRNKISHGEFISLEEYLLVKNISLDMQLLDFISWAKIHYEDVAIN</sequence>
<dbReference type="Pfam" id="PF02810">
    <property type="entry name" value="SEC-C"/>
    <property type="match status" value="1"/>
</dbReference>
<reference evidence="1 2" key="1">
    <citation type="submission" date="2024-04" db="EMBL/GenBank/DDBJ databases">
        <title>draft genome sequnece of Paenibacillus filicis.</title>
        <authorList>
            <person name="Kim D.-U."/>
        </authorList>
    </citation>
    <scope>NUCLEOTIDE SEQUENCE [LARGE SCALE GENOMIC DNA]</scope>
    <source>
        <strain evidence="1 2">KACC14197</strain>
    </source>
</reference>
<evidence type="ECO:0000313" key="1">
    <source>
        <dbReference type="EMBL" id="MEK8132157.1"/>
    </source>
</evidence>
<dbReference type="SUPFAM" id="SSF103642">
    <property type="entry name" value="Sec-C motif"/>
    <property type="match status" value="1"/>
</dbReference>
<dbReference type="Proteomes" id="UP001469365">
    <property type="component" value="Unassembled WGS sequence"/>
</dbReference>